<comment type="caution">
    <text evidence="1">The sequence shown here is derived from an EMBL/GenBank/DDBJ whole genome shotgun (WGS) entry which is preliminary data.</text>
</comment>
<proteinExistence type="predicted"/>
<evidence type="ECO:0000313" key="2">
    <source>
        <dbReference type="Proteomes" id="UP000283530"/>
    </source>
</evidence>
<dbReference type="PANTHER" id="PTHR35095">
    <property type="entry name" value="OS05G0143300 PROTEIN"/>
    <property type="match status" value="1"/>
</dbReference>
<dbReference type="Proteomes" id="UP000283530">
    <property type="component" value="Unassembled WGS sequence"/>
</dbReference>
<keyword evidence="2" id="KW-1185">Reference proteome</keyword>
<accession>A0A3S3PNT3</accession>
<name>A0A3S3PNT3_9MAGN</name>
<dbReference type="AlphaFoldDB" id="A0A3S3PNT3"/>
<reference evidence="1 2" key="1">
    <citation type="journal article" date="2019" name="Nat. Plants">
        <title>Stout camphor tree genome fills gaps in understanding of flowering plant genome evolution.</title>
        <authorList>
            <person name="Chaw S.M."/>
            <person name="Liu Y.C."/>
            <person name="Wu Y.W."/>
            <person name="Wang H.Y."/>
            <person name="Lin C.I."/>
            <person name="Wu C.S."/>
            <person name="Ke H.M."/>
            <person name="Chang L.Y."/>
            <person name="Hsu C.Y."/>
            <person name="Yang H.T."/>
            <person name="Sudianto E."/>
            <person name="Hsu M.H."/>
            <person name="Wu K.P."/>
            <person name="Wang L.N."/>
            <person name="Leebens-Mack J.H."/>
            <person name="Tsai I.J."/>
        </authorList>
    </citation>
    <scope>NUCLEOTIDE SEQUENCE [LARGE SCALE GENOMIC DNA]</scope>
    <source>
        <strain evidence="2">cv. Chaw 1501</strain>
        <tissue evidence="1">Young leaves</tissue>
    </source>
</reference>
<dbReference type="EMBL" id="QPKB01000011">
    <property type="protein sequence ID" value="RWR94728.1"/>
    <property type="molecule type" value="Genomic_DNA"/>
</dbReference>
<organism evidence="1 2">
    <name type="scientific">Cinnamomum micranthum f. kanehirae</name>
    <dbReference type="NCBI Taxonomy" id="337451"/>
    <lineage>
        <taxon>Eukaryota</taxon>
        <taxon>Viridiplantae</taxon>
        <taxon>Streptophyta</taxon>
        <taxon>Embryophyta</taxon>
        <taxon>Tracheophyta</taxon>
        <taxon>Spermatophyta</taxon>
        <taxon>Magnoliopsida</taxon>
        <taxon>Magnoliidae</taxon>
        <taxon>Laurales</taxon>
        <taxon>Lauraceae</taxon>
        <taxon>Cinnamomum</taxon>
    </lineage>
</organism>
<protein>
    <submittedName>
        <fullName evidence="1">Uncharacterized protein</fullName>
    </submittedName>
</protein>
<dbReference type="OrthoDB" id="1918704at2759"/>
<evidence type="ECO:0000313" key="1">
    <source>
        <dbReference type="EMBL" id="RWR94728.1"/>
    </source>
</evidence>
<gene>
    <name evidence="1" type="ORF">CKAN_02403700</name>
</gene>
<dbReference type="PANTHER" id="PTHR35095:SF1">
    <property type="entry name" value="OS05G0143300 PROTEIN"/>
    <property type="match status" value="1"/>
</dbReference>
<sequence>MVEASVIASATYPAGIFHEQGLCRAVKEFLPLPLVSCQSTKQDILRSSCLKLGSTHIEDQWKSAHLLAESNQSVIIDSSARRPVLVDVQDVRSDSVVFSFGIAEQCARHEKILQYLMSGSKAEVEGFHFSMLSNLMGLHTVAIDMRQLSTHPTEDEFCLYDIDGNDHHSFLYEKSGFYGPKPLLDFVGDLGRSSMVSVHPDGRVLFTGTGAEVKDLISIVSEFYPSKNPMNCSKQALLVPHFTRNTMDGDAAQVSVMSSSLKLQTVTVAPVKSPEKIKLKPSTKKKQSRKAVRERDLFKKNYFHACESLLSVLVHKRHGKATILSLKKSGPELPQLLTQFSAGIAGTGLAVIFSVICKTAGGRVPFCTTKLLNTGFGLGLVWLSCAVNRLRDTIIHISKNSSRAGSNENEIIRKVDSSVNEVFLRAAAIMAVAVLRLA</sequence>
<dbReference type="STRING" id="337451.A0A3S3PNT3"/>